<keyword evidence="1" id="KW-0677">Repeat</keyword>
<comment type="caution">
    <text evidence="5">The sequence shown here is derived from an EMBL/GenBank/DDBJ whole genome shotgun (WGS) entry which is preliminary data.</text>
</comment>
<evidence type="ECO:0000256" key="1">
    <source>
        <dbReference type="ARBA" id="ARBA00022737"/>
    </source>
</evidence>
<dbReference type="SMART" id="SM00028">
    <property type="entry name" value="TPR"/>
    <property type="match status" value="4"/>
</dbReference>
<accession>A0ABU5GUU7</accession>
<dbReference type="PANTHER" id="PTHR44858:SF1">
    <property type="entry name" value="UDP-N-ACETYLGLUCOSAMINE--PEPTIDE N-ACETYLGLUCOSAMINYLTRANSFERASE SPINDLY-RELATED"/>
    <property type="match status" value="1"/>
</dbReference>
<dbReference type="Proteomes" id="UP001291309">
    <property type="component" value="Unassembled WGS sequence"/>
</dbReference>
<reference evidence="5 6" key="1">
    <citation type="submission" date="2023-12" db="EMBL/GenBank/DDBJ databases">
        <title>the genome sequence of Hyalangium sp. s54d21.</title>
        <authorList>
            <person name="Zhang X."/>
        </authorList>
    </citation>
    <scope>NUCLEOTIDE SEQUENCE [LARGE SCALE GENOMIC DNA]</scope>
    <source>
        <strain evidence="6">s54d21</strain>
    </source>
</reference>
<sequence length="600" mass="64604">MMVVPALALAAMLAVGDPLAEAQQAFAQGNYEGAEQLALQAAQPPRLGAALYLVGLARFRAGRPADALEAFDAAGRAEDAPERAQWSFNRGACLYALARFDEAEQAFLEATADEALAQVAWVNAGFAALDAGAPERAAQWAARAKAGASERELALVEDLLSGIAGAQGRSESEGDEAYRQGLVSFDAGRFEEARAQFLRAAKLEPSSGRAWLMAGASAYRMDDRAAAREDVTSALALPLEPRDQEIARDYLDRLSFGLRANGRGPAASVATGGGFDSNVLQIGVAQRDVLTGTETGSAFAEVGLGLVARFRLSDSVFAELSYGGSQRAYALASVRDYSLQLHRADAAVELDVTRRFRLGVSSGGDLFFTGTSAFRGLQASAGASAWFVLDESDVTSTRLDVSIARKVGLVSEFSYLTGGRLDATLSQSVRLRSLGMTAWYRYREDRIGTLVQQASSGDTSGTSQEYVIPFAWTGHAAGASARWELGERWEASLSAGVEWRNYLSESSLRNQAADGSVEEWGRRRRKDVRFVLGPAVSARLTEHLQLTVRYDLLVNESNVDTRLADPANACTAPEYSCHRYDYTNGNYHKHLPMLELGATW</sequence>
<dbReference type="PROSITE" id="PS50005">
    <property type="entry name" value="TPR"/>
    <property type="match status" value="1"/>
</dbReference>
<name>A0ABU5GUU7_9BACT</name>
<dbReference type="InterPro" id="IPR050498">
    <property type="entry name" value="Ycf3"/>
</dbReference>
<dbReference type="InterPro" id="IPR011990">
    <property type="entry name" value="TPR-like_helical_dom_sf"/>
</dbReference>
<feature type="signal peptide" evidence="4">
    <location>
        <begin position="1"/>
        <end position="22"/>
    </location>
</feature>
<evidence type="ECO:0000256" key="3">
    <source>
        <dbReference type="PROSITE-ProRule" id="PRU00339"/>
    </source>
</evidence>
<dbReference type="Gene3D" id="1.25.40.10">
    <property type="entry name" value="Tetratricopeptide repeat domain"/>
    <property type="match status" value="2"/>
</dbReference>
<dbReference type="EMBL" id="JAXIVS010000001">
    <property type="protein sequence ID" value="MDY7224957.1"/>
    <property type="molecule type" value="Genomic_DNA"/>
</dbReference>
<dbReference type="Pfam" id="PF13432">
    <property type="entry name" value="TPR_16"/>
    <property type="match status" value="2"/>
</dbReference>
<organism evidence="5 6">
    <name type="scientific">Hyalangium rubrum</name>
    <dbReference type="NCBI Taxonomy" id="3103134"/>
    <lineage>
        <taxon>Bacteria</taxon>
        <taxon>Pseudomonadati</taxon>
        <taxon>Myxococcota</taxon>
        <taxon>Myxococcia</taxon>
        <taxon>Myxococcales</taxon>
        <taxon>Cystobacterineae</taxon>
        <taxon>Archangiaceae</taxon>
        <taxon>Hyalangium</taxon>
    </lineage>
</organism>
<dbReference type="InterPro" id="IPR019734">
    <property type="entry name" value="TPR_rpt"/>
</dbReference>
<keyword evidence="4" id="KW-0732">Signal</keyword>
<evidence type="ECO:0000313" key="6">
    <source>
        <dbReference type="Proteomes" id="UP001291309"/>
    </source>
</evidence>
<evidence type="ECO:0000256" key="2">
    <source>
        <dbReference type="ARBA" id="ARBA00022803"/>
    </source>
</evidence>
<feature type="repeat" description="TPR" evidence="3">
    <location>
        <begin position="174"/>
        <end position="207"/>
    </location>
</feature>
<protein>
    <submittedName>
        <fullName evidence="5">Tetratricopeptide repeat protein</fullName>
    </submittedName>
</protein>
<evidence type="ECO:0000256" key="4">
    <source>
        <dbReference type="SAM" id="SignalP"/>
    </source>
</evidence>
<keyword evidence="2 3" id="KW-0802">TPR repeat</keyword>
<evidence type="ECO:0000313" key="5">
    <source>
        <dbReference type="EMBL" id="MDY7224957.1"/>
    </source>
</evidence>
<feature type="chain" id="PRO_5045764990" evidence="4">
    <location>
        <begin position="23"/>
        <end position="600"/>
    </location>
</feature>
<dbReference type="SUPFAM" id="SSF48452">
    <property type="entry name" value="TPR-like"/>
    <property type="match status" value="2"/>
</dbReference>
<dbReference type="PANTHER" id="PTHR44858">
    <property type="entry name" value="TETRATRICOPEPTIDE REPEAT PROTEIN 6"/>
    <property type="match status" value="1"/>
</dbReference>
<proteinExistence type="predicted"/>
<keyword evidence="6" id="KW-1185">Reference proteome</keyword>
<dbReference type="RefSeq" id="WP_321543683.1">
    <property type="nucleotide sequence ID" value="NZ_JAXIVS010000001.1"/>
</dbReference>
<gene>
    <name evidence="5" type="ORF">SYV04_01125</name>
</gene>